<feature type="transmembrane region" description="Helical" evidence="8">
    <location>
        <begin position="135"/>
        <end position="153"/>
    </location>
</feature>
<organism evidence="10 11">
    <name type="scientific">Volucribacter psittacicida</name>
    <dbReference type="NCBI Taxonomy" id="203482"/>
    <lineage>
        <taxon>Bacteria</taxon>
        <taxon>Pseudomonadati</taxon>
        <taxon>Pseudomonadota</taxon>
        <taxon>Gammaproteobacteria</taxon>
        <taxon>Pasteurellales</taxon>
        <taxon>Pasteurellaceae</taxon>
        <taxon>Volucribacter</taxon>
    </lineage>
</organism>
<dbReference type="SUPFAM" id="SSF103473">
    <property type="entry name" value="MFS general substrate transporter"/>
    <property type="match status" value="1"/>
</dbReference>
<dbReference type="Gene3D" id="1.20.1250.20">
    <property type="entry name" value="MFS general substrate transporter like domains"/>
    <property type="match status" value="2"/>
</dbReference>
<evidence type="ECO:0000313" key="10">
    <source>
        <dbReference type="EMBL" id="TCJ98400.1"/>
    </source>
</evidence>
<feature type="transmembrane region" description="Helical" evidence="8">
    <location>
        <begin position="40"/>
        <end position="60"/>
    </location>
</feature>
<dbReference type="RefSeq" id="WP_132689550.1">
    <property type="nucleotide sequence ID" value="NZ_SMFT01000002.1"/>
</dbReference>
<evidence type="ECO:0000259" key="9">
    <source>
        <dbReference type="Pfam" id="PF12832"/>
    </source>
</evidence>
<feature type="transmembrane region" description="Helical" evidence="8">
    <location>
        <begin position="95"/>
        <end position="114"/>
    </location>
</feature>
<name>A0A4R1FW41_9PAST</name>
<feature type="transmembrane region" description="Helical" evidence="8">
    <location>
        <begin position="159"/>
        <end position="184"/>
    </location>
</feature>
<dbReference type="NCBIfam" id="NF008346">
    <property type="entry name" value="PRK11128.1"/>
    <property type="match status" value="1"/>
</dbReference>
<evidence type="ECO:0000256" key="6">
    <source>
        <dbReference type="ARBA" id="ARBA00022989"/>
    </source>
</evidence>
<dbReference type="GO" id="GO:0015528">
    <property type="term" value="F:lactose:proton symporter activity"/>
    <property type="evidence" value="ECO:0007669"/>
    <property type="project" value="TreeGrafter"/>
</dbReference>
<dbReference type="InterPro" id="IPR026032">
    <property type="entry name" value="HcaT-like"/>
</dbReference>
<dbReference type="GO" id="GO:0005886">
    <property type="term" value="C:plasma membrane"/>
    <property type="evidence" value="ECO:0007669"/>
    <property type="project" value="UniProtKB-SubCell"/>
</dbReference>
<dbReference type="AlphaFoldDB" id="A0A4R1FW41"/>
<accession>A0A4R1FW41</accession>
<feature type="transmembrane region" description="Helical" evidence="8">
    <location>
        <begin position="270"/>
        <end position="286"/>
    </location>
</feature>
<evidence type="ECO:0000256" key="7">
    <source>
        <dbReference type="ARBA" id="ARBA00023136"/>
    </source>
</evidence>
<dbReference type="PANTHER" id="PTHR23522:SF10">
    <property type="entry name" value="3-PHENYLPROPIONIC ACID TRANSPORTER-RELATED"/>
    <property type="match status" value="1"/>
</dbReference>
<evidence type="ECO:0000256" key="2">
    <source>
        <dbReference type="ARBA" id="ARBA00022448"/>
    </source>
</evidence>
<sequence length="386" mass="43176">MIIRPFTWLALSFFGYFIAYGVAVPFLPVWLKHQSYGAELIGLVLACSYFFRFLGGIVIANQIKSPQQLIPMLRTLAWLSVGLSLLMVFTANYFWLLFIVIALYSMVNSAGIPLTDTLANTWQKQISLDYGKARLIGSVAFTLGVVIFGNLIGWLGDQYIVWILTALFLLYSLLQMATPSLAPANQQGTQQGSSSSYLQLLREPTTLRLLIAACLIQGSHAGYYAYSVLYWTSQGISVGYTSLLWGLAVTAEILIFFFSQRLFKNWNIAHLFYLSAIACVIRWLVYGNVTDLWLIALLQTFHSLTFAVMHYAMVNYIATQPQQNMAKLQSLYNVLSNCVGIGIMTALSGVLYQHYSASVLFTTMAICAATAIFIIPRRIKAVIYQH</sequence>
<dbReference type="Pfam" id="PF12832">
    <property type="entry name" value="MFS_1_like"/>
    <property type="match status" value="1"/>
</dbReference>
<dbReference type="InterPro" id="IPR036259">
    <property type="entry name" value="MFS_trans_sf"/>
</dbReference>
<feature type="transmembrane region" description="Helical" evidence="8">
    <location>
        <begin position="72"/>
        <end position="89"/>
    </location>
</feature>
<keyword evidence="6 8" id="KW-1133">Transmembrane helix</keyword>
<feature type="transmembrane region" description="Helical" evidence="8">
    <location>
        <begin position="7"/>
        <end position="28"/>
    </location>
</feature>
<feature type="transmembrane region" description="Helical" evidence="8">
    <location>
        <begin position="205"/>
        <end position="226"/>
    </location>
</feature>
<evidence type="ECO:0000256" key="5">
    <source>
        <dbReference type="ARBA" id="ARBA00022692"/>
    </source>
</evidence>
<comment type="caution">
    <text evidence="10">The sequence shown here is derived from an EMBL/GenBank/DDBJ whole genome shotgun (WGS) entry which is preliminary data.</text>
</comment>
<dbReference type="InterPro" id="IPR024989">
    <property type="entry name" value="MFS_assoc_dom"/>
</dbReference>
<keyword evidence="2" id="KW-0813">Transport</keyword>
<evidence type="ECO:0000256" key="3">
    <source>
        <dbReference type="ARBA" id="ARBA00022475"/>
    </source>
</evidence>
<keyword evidence="7 8" id="KW-0472">Membrane</keyword>
<feature type="transmembrane region" description="Helical" evidence="8">
    <location>
        <begin position="238"/>
        <end position="258"/>
    </location>
</feature>
<gene>
    <name evidence="10" type="ORF">EV694_0801</name>
</gene>
<feature type="domain" description="Major facilitator superfamily associated" evidence="9">
    <location>
        <begin position="7"/>
        <end position="362"/>
    </location>
</feature>
<reference evidence="10 11" key="1">
    <citation type="submission" date="2019-03" db="EMBL/GenBank/DDBJ databases">
        <title>Genomic Encyclopedia of Type Strains, Phase IV (KMG-IV): sequencing the most valuable type-strain genomes for metagenomic binning, comparative biology and taxonomic classification.</title>
        <authorList>
            <person name="Goeker M."/>
        </authorList>
    </citation>
    <scope>NUCLEOTIDE SEQUENCE [LARGE SCALE GENOMIC DNA]</scope>
    <source>
        <strain evidence="10 11">DSM 15534</strain>
    </source>
</reference>
<keyword evidence="5 8" id="KW-0812">Transmembrane</keyword>
<dbReference type="NCBIfam" id="NF037955">
    <property type="entry name" value="mfs"/>
    <property type="match status" value="1"/>
</dbReference>
<feature type="transmembrane region" description="Helical" evidence="8">
    <location>
        <begin position="292"/>
        <end position="318"/>
    </location>
</feature>
<evidence type="ECO:0000313" key="11">
    <source>
        <dbReference type="Proteomes" id="UP000294702"/>
    </source>
</evidence>
<protein>
    <submittedName>
        <fullName evidence="10">PPP family 3-phenylpropionic acid transporter</fullName>
    </submittedName>
</protein>
<dbReference type="GO" id="GO:0030395">
    <property type="term" value="F:lactose binding"/>
    <property type="evidence" value="ECO:0007669"/>
    <property type="project" value="TreeGrafter"/>
</dbReference>
<proteinExistence type="predicted"/>
<evidence type="ECO:0000256" key="1">
    <source>
        <dbReference type="ARBA" id="ARBA00004429"/>
    </source>
</evidence>
<keyword evidence="3" id="KW-1003">Cell membrane</keyword>
<dbReference type="Proteomes" id="UP000294702">
    <property type="component" value="Unassembled WGS sequence"/>
</dbReference>
<dbReference type="PIRSF" id="PIRSF004925">
    <property type="entry name" value="HcaT"/>
    <property type="match status" value="1"/>
</dbReference>
<evidence type="ECO:0000256" key="8">
    <source>
        <dbReference type="SAM" id="Phobius"/>
    </source>
</evidence>
<dbReference type="PANTHER" id="PTHR23522">
    <property type="entry name" value="BLL5896 PROTEIN"/>
    <property type="match status" value="1"/>
</dbReference>
<keyword evidence="4" id="KW-0997">Cell inner membrane</keyword>
<comment type="subcellular location">
    <subcellularLocation>
        <location evidence="1">Cell inner membrane</location>
        <topology evidence="1">Multi-pass membrane protein</topology>
    </subcellularLocation>
</comment>
<dbReference type="EMBL" id="SMFT01000002">
    <property type="protein sequence ID" value="TCJ98400.1"/>
    <property type="molecule type" value="Genomic_DNA"/>
</dbReference>
<feature type="transmembrane region" description="Helical" evidence="8">
    <location>
        <begin position="330"/>
        <end position="351"/>
    </location>
</feature>
<keyword evidence="11" id="KW-1185">Reference proteome</keyword>
<feature type="transmembrane region" description="Helical" evidence="8">
    <location>
        <begin position="357"/>
        <end position="375"/>
    </location>
</feature>
<evidence type="ECO:0000256" key="4">
    <source>
        <dbReference type="ARBA" id="ARBA00022519"/>
    </source>
</evidence>
<dbReference type="OrthoDB" id="9150135at2"/>